<dbReference type="HOGENOM" id="CLU_3117985_0_0_9"/>
<evidence type="ECO:0000313" key="2">
    <source>
        <dbReference type="Proteomes" id="UP000016608"/>
    </source>
</evidence>
<dbReference type="EMBL" id="AWVJ01000115">
    <property type="protein sequence ID" value="ERK46157.1"/>
    <property type="molecule type" value="Genomic_DNA"/>
</dbReference>
<dbReference type="AlphaFoldDB" id="U2R641"/>
<proteinExistence type="predicted"/>
<evidence type="ECO:0000313" key="1">
    <source>
        <dbReference type="EMBL" id="ERK46157.1"/>
    </source>
</evidence>
<keyword evidence="2" id="KW-1185">Reference proteome</keyword>
<gene>
    <name evidence="1" type="ORF">HMPREF0373_01811</name>
</gene>
<comment type="caution">
    <text evidence="1">The sequence shown here is derived from an EMBL/GenBank/DDBJ whole genome shotgun (WGS) entry which is preliminary data.</text>
</comment>
<accession>U2R641</accession>
<protein>
    <submittedName>
        <fullName evidence="1">Uncharacterized protein</fullName>
    </submittedName>
</protein>
<reference evidence="1 2" key="1">
    <citation type="submission" date="2013-06" db="EMBL/GenBank/DDBJ databases">
        <authorList>
            <person name="Weinstock G."/>
            <person name="Sodergren E."/>
            <person name="Lobos E.A."/>
            <person name="Fulton L."/>
            <person name="Fulton R."/>
            <person name="Courtney L."/>
            <person name="Fronick C."/>
            <person name="O'Laughlin M."/>
            <person name="Godfrey J."/>
            <person name="Wilson R.M."/>
            <person name="Miner T."/>
            <person name="Farmer C."/>
            <person name="Delehaunty K."/>
            <person name="Cordes M."/>
            <person name="Minx P."/>
            <person name="Tomlinson C."/>
            <person name="Chen J."/>
            <person name="Wollam A."/>
            <person name="Pepin K.H."/>
            <person name="Bhonagiri V."/>
            <person name="Zhang X."/>
            <person name="Warren W."/>
            <person name="Mitreva M."/>
            <person name="Mardis E.R."/>
            <person name="Wilson R.K."/>
        </authorList>
    </citation>
    <scope>NUCLEOTIDE SEQUENCE [LARGE SCALE GENOMIC DNA]</scope>
    <source>
        <strain evidence="1 2">ATCC 29099</strain>
    </source>
</reference>
<dbReference type="Proteomes" id="UP000016608">
    <property type="component" value="Unassembled WGS sequence"/>
</dbReference>
<sequence length="50" mass="6228">MLNEMSNSHIIAFFREERKSFFTKSYEYFRSLQYLYVYIRNSNAIQKYSL</sequence>
<organism evidence="1 2">
    <name type="scientific">Eubacterium ramulus ATCC 29099</name>
    <dbReference type="NCBI Taxonomy" id="1256908"/>
    <lineage>
        <taxon>Bacteria</taxon>
        <taxon>Bacillati</taxon>
        <taxon>Bacillota</taxon>
        <taxon>Clostridia</taxon>
        <taxon>Eubacteriales</taxon>
        <taxon>Eubacteriaceae</taxon>
        <taxon>Eubacterium</taxon>
    </lineage>
</organism>
<name>U2R641_EUBRA</name>